<organism evidence="1 2">
    <name type="scientific">Pelagibacterium lentulum</name>
    <dbReference type="NCBI Taxonomy" id="2029865"/>
    <lineage>
        <taxon>Bacteria</taxon>
        <taxon>Pseudomonadati</taxon>
        <taxon>Pseudomonadota</taxon>
        <taxon>Alphaproteobacteria</taxon>
        <taxon>Hyphomicrobiales</taxon>
        <taxon>Devosiaceae</taxon>
        <taxon>Pelagibacterium</taxon>
    </lineage>
</organism>
<dbReference type="Proteomes" id="UP000596977">
    <property type="component" value="Unassembled WGS sequence"/>
</dbReference>
<dbReference type="RefSeq" id="WP_127073698.1">
    <property type="nucleotide sequence ID" value="NZ_BMKB01000005.1"/>
</dbReference>
<dbReference type="AlphaFoldDB" id="A0A916RIF9"/>
<accession>A0A916RIF9</accession>
<gene>
    <name evidence="1" type="ORF">GCM10011499_29880</name>
</gene>
<evidence type="ECO:0008006" key="3">
    <source>
        <dbReference type="Google" id="ProtNLM"/>
    </source>
</evidence>
<dbReference type="EMBL" id="BMKB01000005">
    <property type="protein sequence ID" value="GGA57686.1"/>
    <property type="molecule type" value="Genomic_DNA"/>
</dbReference>
<sequence length="118" mass="14045">MNFDEVRTIALKFPGTTDFVTHGTPSIKVGSKFLMREREPGILALRCLGIDERDLLLQADPDTFFITDHYRGYPYILARMERLDRQWFAHHFEMIWRENALKRHIKAYDMPDTENKTR</sequence>
<evidence type="ECO:0000313" key="1">
    <source>
        <dbReference type="EMBL" id="GGA57686.1"/>
    </source>
</evidence>
<proteinExistence type="predicted"/>
<name>A0A916RIF9_9HYPH</name>
<protein>
    <recommendedName>
        <fullName evidence="3">MmcQ/YjbR family DNA-binding protein</fullName>
    </recommendedName>
</protein>
<keyword evidence="2" id="KW-1185">Reference proteome</keyword>
<dbReference type="OrthoDB" id="954305at2"/>
<reference evidence="1 2" key="1">
    <citation type="journal article" date="2014" name="Int. J. Syst. Evol. Microbiol.">
        <title>Complete genome sequence of Corynebacterium casei LMG S-19264T (=DSM 44701T), isolated from a smear-ripened cheese.</title>
        <authorList>
            <consortium name="US DOE Joint Genome Institute (JGI-PGF)"/>
            <person name="Walter F."/>
            <person name="Albersmeier A."/>
            <person name="Kalinowski J."/>
            <person name="Ruckert C."/>
        </authorList>
    </citation>
    <scope>NUCLEOTIDE SEQUENCE [LARGE SCALE GENOMIC DNA]</scope>
    <source>
        <strain evidence="1 2">CGMCC 1.15896</strain>
    </source>
</reference>
<evidence type="ECO:0000313" key="2">
    <source>
        <dbReference type="Proteomes" id="UP000596977"/>
    </source>
</evidence>
<comment type="caution">
    <text evidence="1">The sequence shown here is derived from an EMBL/GenBank/DDBJ whole genome shotgun (WGS) entry which is preliminary data.</text>
</comment>